<dbReference type="AlphaFoldDB" id="A0A5C5XK19"/>
<reference evidence="1 2" key="1">
    <citation type="submission" date="2019-02" db="EMBL/GenBank/DDBJ databases">
        <title>Deep-cultivation of Planctomycetes and their phenomic and genomic characterization uncovers novel biology.</title>
        <authorList>
            <person name="Wiegand S."/>
            <person name="Jogler M."/>
            <person name="Boedeker C."/>
            <person name="Pinto D."/>
            <person name="Vollmers J."/>
            <person name="Rivas-Marin E."/>
            <person name="Kohn T."/>
            <person name="Peeters S.H."/>
            <person name="Heuer A."/>
            <person name="Rast P."/>
            <person name="Oberbeckmann S."/>
            <person name="Bunk B."/>
            <person name="Jeske O."/>
            <person name="Meyerdierks A."/>
            <person name="Storesund J.E."/>
            <person name="Kallscheuer N."/>
            <person name="Luecker S."/>
            <person name="Lage O.M."/>
            <person name="Pohl T."/>
            <person name="Merkel B.J."/>
            <person name="Hornburger P."/>
            <person name="Mueller R.-W."/>
            <person name="Bruemmer F."/>
            <person name="Labrenz M."/>
            <person name="Spormann A.M."/>
            <person name="Op Den Camp H."/>
            <person name="Overmann J."/>
            <person name="Amann R."/>
            <person name="Jetten M.S.M."/>
            <person name="Mascher T."/>
            <person name="Medema M.H."/>
            <person name="Devos D.P."/>
            <person name="Kaster A.-K."/>
            <person name="Ovreas L."/>
            <person name="Rohde M."/>
            <person name="Galperin M.Y."/>
            <person name="Jogler C."/>
        </authorList>
    </citation>
    <scope>NUCLEOTIDE SEQUENCE [LARGE SCALE GENOMIC DNA]</scope>
    <source>
        <strain evidence="1 2">Pan54</strain>
    </source>
</reference>
<dbReference type="EMBL" id="SJPG01000001">
    <property type="protein sequence ID" value="TWT62142.1"/>
    <property type="molecule type" value="Genomic_DNA"/>
</dbReference>
<comment type="caution">
    <text evidence="1">The sequence shown here is derived from an EMBL/GenBank/DDBJ whole genome shotgun (WGS) entry which is preliminary data.</text>
</comment>
<evidence type="ECO:0000313" key="2">
    <source>
        <dbReference type="Proteomes" id="UP000316095"/>
    </source>
</evidence>
<accession>A0A5C5XK19</accession>
<evidence type="ECO:0000313" key="1">
    <source>
        <dbReference type="EMBL" id="TWT62142.1"/>
    </source>
</evidence>
<keyword evidence="2" id="KW-1185">Reference proteome</keyword>
<proteinExistence type="predicted"/>
<organism evidence="1 2">
    <name type="scientific">Rubinisphaera italica</name>
    <dbReference type="NCBI Taxonomy" id="2527969"/>
    <lineage>
        <taxon>Bacteria</taxon>
        <taxon>Pseudomonadati</taxon>
        <taxon>Planctomycetota</taxon>
        <taxon>Planctomycetia</taxon>
        <taxon>Planctomycetales</taxon>
        <taxon>Planctomycetaceae</taxon>
        <taxon>Rubinisphaera</taxon>
    </lineage>
</organism>
<name>A0A5C5XK19_9PLAN</name>
<dbReference type="Proteomes" id="UP000316095">
    <property type="component" value="Unassembled WGS sequence"/>
</dbReference>
<sequence>MTGGFAIKLLDDFHRYLVDHGVTLTELPRKESFAITKRWTSVFAVESDDLHETQGLKAIDKWLKTTDDQLILLFLSSRITAFPISENGGPCTAHRYTGRIIDLSAYNQLEFAVFPETYEWTLIHTHEDGAFGGPYFIRIERTPSTRDRTMP</sequence>
<gene>
    <name evidence="1" type="ORF">Pan54_28820</name>
</gene>
<protein>
    <submittedName>
        <fullName evidence="1">Uncharacterized protein</fullName>
    </submittedName>
</protein>